<dbReference type="InterPro" id="IPR018088">
    <property type="entry name" value="Chalcone/stilbene_synthase_AS"/>
</dbReference>
<name>A0ABP9W5L0_9DEIO</name>
<dbReference type="Pfam" id="PF00195">
    <property type="entry name" value="Chal_sti_synt_N"/>
    <property type="match status" value="1"/>
</dbReference>
<dbReference type="InterPro" id="IPR011141">
    <property type="entry name" value="Polyketide_synthase_type-III"/>
</dbReference>
<evidence type="ECO:0000256" key="1">
    <source>
        <dbReference type="ARBA" id="ARBA00005531"/>
    </source>
</evidence>
<dbReference type="EMBL" id="BAABRP010000002">
    <property type="protein sequence ID" value="GAA5512286.1"/>
    <property type="molecule type" value="Genomic_DNA"/>
</dbReference>
<evidence type="ECO:0000256" key="3">
    <source>
        <dbReference type="ARBA" id="ARBA00023315"/>
    </source>
</evidence>
<dbReference type="Pfam" id="PF02797">
    <property type="entry name" value="Chal_sti_synt_C"/>
    <property type="match status" value="1"/>
</dbReference>
<dbReference type="RefSeq" id="WP_345456784.1">
    <property type="nucleotide sequence ID" value="NZ_BAABRP010000002.1"/>
</dbReference>
<evidence type="ECO:0000259" key="5">
    <source>
        <dbReference type="Pfam" id="PF02797"/>
    </source>
</evidence>
<evidence type="ECO:0000313" key="6">
    <source>
        <dbReference type="EMBL" id="GAA5512286.1"/>
    </source>
</evidence>
<dbReference type="PANTHER" id="PTHR11877:SF99">
    <property type="entry name" value="1,3,6,8-TETRAHYDROXYNAPHTHALENE SYNTHASE"/>
    <property type="match status" value="1"/>
</dbReference>
<dbReference type="PROSITE" id="PS00441">
    <property type="entry name" value="CHALCONE_SYNTH"/>
    <property type="match status" value="1"/>
</dbReference>
<dbReference type="Proteomes" id="UP001401887">
    <property type="component" value="Unassembled WGS sequence"/>
</dbReference>
<accession>A0ABP9W5L0</accession>
<dbReference type="SUPFAM" id="SSF53901">
    <property type="entry name" value="Thiolase-like"/>
    <property type="match status" value="2"/>
</dbReference>
<reference evidence="6 7" key="1">
    <citation type="submission" date="2024-02" db="EMBL/GenBank/DDBJ databases">
        <title>Deinococcus carri NBRC 110142.</title>
        <authorList>
            <person name="Ichikawa N."/>
            <person name="Katano-Makiyama Y."/>
            <person name="Hidaka K."/>
        </authorList>
    </citation>
    <scope>NUCLEOTIDE SEQUENCE [LARGE SCALE GENOMIC DNA]</scope>
    <source>
        <strain evidence="6 7">NBRC 110142</strain>
    </source>
</reference>
<comment type="caution">
    <text evidence="6">The sequence shown here is derived from an EMBL/GenBank/DDBJ whole genome shotgun (WGS) entry which is preliminary data.</text>
</comment>
<dbReference type="InterPro" id="IPR012328">
    <property type="entry name" value="Chalcone/stilbene_synt_C"/>
</dbReference>
<keyword evidence="3" id="KW-0012">Acyltransferase</keyword>
<gene>
    <name evidence="6" type="primary">rppA</name>
    <name evidence="6" type="ORF">Dcar01_01000</name>
</gene>
<evidence type="ECO:0000313" key="7">
    <source>
        <dbReference type="Proteomes" id="UP001401887"/>
    </source>
</evidence>
<proteinExistence type="inferred from homology"/>
<dbReference type="CDD" id="cd00831">
    <property type="entry name" value="CHS_like"/>
    <property type="match status" value="1"/>
</dbReference>
<protein>
    <submittedName>
        <fullName evidence="6">1,3,6,8-tetrahydroxynaphthalene synthase</fullName>
    </submittedName>
</protein>
<comment type="similarity">
    <text evidence="1">Belongs to the thiolase-like superfamily. Chalcone/stilbene synthases family.</text>
</comment>
<evidence type="ECO:0000259" key="4">
    <source>
        <dbReference type="Pfam" id="PF00195"/>
    </source>
</evidence>
<dbReference type="PIRSF" id="PIRSF000451">
    <property type="entry name" value="PKS_III"/>
    <property type="match status" value="1"/>
</dbReference>
<keyword evidence="7" id="KW-1185">Reference proteome</keyword>
<keyword evidence="2" id="KW-0808">Transferase</keyword>
<feature type="domain" description="Chalcone/stilbene synthase C-terminal" evidence="5">
    <location>
        <begin position="208"/>
        <end position="347"/>
    </location>
</feature>
<dbReference type="Gene3D" id="3.40.47.10">
    <property type="match status" value="2"/>
</dbReference>
<evidence type="ECO:0000256" key="2">
    <source>
        <dbReference type="ARBA" id="ARBA00022679"/>
    </source>
</evidence>
<dbReference type="InterPro" id="IPR001099">
    <property type="entry name" value="Chalcone/stilbene_synt_N"/>
</dbReference>
<sequence length="348" mass="37062">MHANILGVGTAVPAHTIAQTSVRDRARTHFTGLSDASRERLLRIYENTGIERRFWVNDVEWYTTQRPFDERNAQWHEQALDMAEEASRAALAAAGVEASQVQAVVMVTTSGIATPSPEAYLIQRLGIPLSATRLPIWGLGCAGGAAGLARGAELATLRPKGCVLVVAVELCSLTFNALDHSTSNVVASSLFADGAAAVVLGHEGGPEIVGSFTRMLPESYDVMGWDVVPEGLRVRFASSIPNLLRGELGNLIRDGLAEYGLSQDDVGLWVLHPGGAKVLTAYEEALEAAGPSLEASAHVLRHYGNMSSPTVLFVLQHLLQQGQVQPGTNSVLLALGPGFAAEGVIIRW</sequence>
<feature type="domain" description="Chalcone/stilbene synthase N-terminal" evidence="4">
    <location>
        <begin position="3"/>
        <end position="202"/>
    </location>
</feature>
<dbReference type="InterPro" id="IPR016039">
    <property type="entry name" value="Thiolase-like"/>
</dbReference>
<organism evidence="6 7">
    <name type="scientific">Deinococcus carri</name>
    <dbReference type="NCBI Taxonomy" id="1211323"/>
    <lineage>
        <taxon>Bacteria</taxon>
        <taxon>Thermotogati</taxon>
        <taxon>Deinococcota</taxon>
        <taxon>Deinococci</taxon>
        <taxon>Deinococcales</taxon>
        <taxon>Deinococcaceae</taxon>
        <taxon>Deinococcus</taxon>
    </lineage>
</organism>
<dbReference type="PANTHER" id="PTHR11877">
    <property type="entry name" value="HYDROXYMETHYLGLUTARYL-COA SYNTHASE"/>
    <property type="match status" value="1"/>
</dbReference>